<evidence type="ECO:0000313" key="4">
    <source>
        <dbReference type="Proteomes" id="UP001362999"/>
    </source>
</evidence>
<feature type="compositionally biased region" description="Basic and acidic residues" evidence="2">
    <location>
        <begin position="25"/>
        <end position="40"/>
    </location>
</feature>
<keyword evidence="4" id="KW-1185">Reference proteome</keyword>
<dbReference type="AlphaFoldDB" id="A0AAW0ADI1"/>
<comment type="caution">
    <text evidence="3">The sequence shown here is derived from an EMBL/GenBank/DDBJ whole genome shotgun (WGS) entry which is preliminary data.</text>
</comment>
<evidence type="ECO:0000256" key="1">
    <source>
        <dbReference type="SAM" id="Coils"/>
    </source>
</evidence>
<sequence>MDVDPSTEPLPPNNTAESALPKPPRGGEKEKERDEMEKKMHAGKWRIHETFGVVVCSSALTESGGEHNKEACRECLGYIRHIGGSVAVGDKGLKAAMKLRDLATYQCMRLGDSARLEGQMSATKIMLTASEEKLERTQSSLLTVTAKLAAAEEENNHLAGERDDARDECDAANEEIARLKIEIHGLESQIDKMDDSRARKRPTPPVCTLKGKPKIQVASAARTTQQTGPDIPQAVTVGDDDVKMADVAIEQRAPFDWKKAPEEHLVPIFQYYEKIPVVLPIAQGTGNTSRVGIPQDIPSWDVVHAYSHAYESFPPALMAFHVYVEARAESKRNQSLTTLHRHVLINYEMPLWFWTELKRSCGQKDVMEKNLSWWSSVNRPKLGDPLITNIAYCQFSGRRPQGFRFSDIYGTIDSRQFRGALLFQAINLAPLSKRKDPWTQEERDARIAVTKALFYILAIPGGYKS</sequence>
<keyword evidence="1" id="KW-0175">Coiled coil</keyword>
<protein>
    <submittedName>
        <fullName evidence="3">Uncharacterized protein</fullName>
    </submittedName>
</protein>
<gene>
    <name evidence="3" type="ORF">R3P38DRAFT_3213785</name>
</gene>
<feature type="coiled-coil region" evidence="1">
    <location>
        <begin position="134"/>
        <end position="196"/>
    </location>
</feature>
<proteinExistence type="predicted"/>
<dbReference type="Proteomes" id="UP001362999">
    <property type="component" value="Unassembled WGS sequence"/>
</dbReference>
<name>A0AAW0ADI1_9AGAR</name>
<evidence type="ECO:0000256" key="2">
    <source>
        <dbReference type="SAM" id="MobiDB-lite"/>
    </source>
</evidence>
<organism evidence="3 4">
    <name type="scientific">Favolaschia claudopus</name>
    <dbReference type="NCBI Taxonomy" id="2862362"/>
    <lineage>
        <taxon>Eukaryota</taxon>
        <taxon>Fungi</taxon>
        <taxon>Dikarya</taxon>
        <taxon>Basidiomycota</taxon>
        <taxon>Agaricomycotina</taxon>
        <taxon>Agaricomycetes</taxon>
        <taxon>Agaricomycetidae</taxon>
        <taxon>Agaricales</taxon>
        <taxon>Marasmiineae</taxon>
        <taxon>Mycenaceae</taxon>
        <taxon>Favolaschia</taxon>
    </lineage>
</organism>
<evidence type="ECO:0000313" key="3">
    <source>
        <dbReference type="EMBL" id="KAK7006984.1"/>
    </source>
</evidence>
<accession>A0AAW0ADI1</accession>
<reference evidence="3 4" key="1">
    <citation type="journal article" date="2024" name="J Genomics">
        <title>Draft genome sequencing and assembly of Favolaschia claudopus CIRM-BRFM 2984 isolated from oak limbs.</title>
        <authorList>
            <person name="Navarro D."/>
            <person name="Drula E."/>
            <person name="Chaduli D."/>
            <person name="Cazenave R."/>
            <person name="Ahrendt S."/>
            <person name="Wang J."/>
            <person name="Lipzen A."/>
            <person name="Daum C."/>
            <person name="Barry K."/>
            <person name="Grigoriev I.V."/>
            <person name="Favel A."/>
            <person name="Rosso M.N."/>
            <person name="Martin F."/>
        </authorList>
    </citation>
    <scope>NUCLEOTIDE SEQUENCE [LARGE SCALE GENOMIC DNA]</scope>
    <source>
        <strain evidence="3 4">CIRM-BRFM 2984</strain>
    </source>
</reference>
<feature type="region of interest" description="Disordered" evidence="2">
    <location>
        <begin position="1"/>
        <end position="40"/>
    </location>
</feature>
<dbReference type="EMBL" id="JAWWNJ010000074">
    <property type="protein sequence ID" value="KAK7006984.1"/>
    <property type="molecule type" value="Genomic_DNA"/>
</dbReference>